<reference evidence="1 2" key="1">
    <citation type="journal article" date="2012" name="J. Bacteriol.">
        <title>Twenty-one genome sequences from Pseudomonas species and 19 genome sequences from diverse bacteria isolated from the rhizosphere and endosphere of Populus deltoides.</title>
        <authorList>
            <person name="Brown S.D."/>
            <person name="Utturkar S.M."/>
            <person name="Klingeman D.M."/>
            <person name="Johnson C.M."/>
            <person name="Martin S.L."/>
            <person name="Land M.L."/>
            <person name="Lu T.Y."/>
            <person name="Schadt C.W."/>
            <person name="Doktycz M.J."/>
            <person name="Pelletier D.A."/>
        </authorList>
    </citation>
    <scope>NUCLEOTIDE SEQUENCE [LARGE SCALE GENOMIC DNA]</scope>
    <source>
        <strain evidence="1 2">CF314</strain>
    </source>
</reference>
<dbReference type="NCBIfam" id="NF047798">
    <property type="entry name" value="leader_Chryseo"/>
    <property type="match status" value="1"/>
</dbReference>
<dbReference type="AlphaFoldDB" id="J2STN2"/>
<keyword evidence="2" id="KW-1185">Reference proteome</keyword>
<dbReference type="Proteomes" id="UP000007509">
    <property type="component" value="Unassembled WGS sequence"/>
</dbReference>
<protein>
    <submittedName>
        <fullName evidence="1">Uncharacterized protein</fullName>
    </submittedName>
</protein>
<name>J2STN2_9FLAO</name>
<gene>
    <name evidence="1" type="ORF">PMI13_03424</name>
</gene>
<comment type="caution">
    <text evidence="1">The sequence shown here is derived from an EMBL/GenBank/DDBJ whole genome shotgun (WGS) entry which is preliminary data.</text>
</comment>
<proteinExistence type="predicted"/>
<organism evidence="1 2">
    <name type="scientific">Chryseobacterium populi</name>
    <dbReference type="NCBI Taxonomy" id="1144316"/>
    <lineage>
        <taxon>Bacteria</taxon>
        <taxon>Pseudomonadati</taxon>
        <taxon>Bacteroidota</taxon>
        <taxon>Flavobacteriia</taxon>
        <taxon>Flavobacteriales</taxon>
        <taxon>Weeksellaceae</taxon>
        <taxon>Chryseobacterium group</taxon>
        <taxon>Chryseobacterium</taxon>
    </lineage>
</organism>
<dbReference type="InterPro" id="IPR058074">
    <property type="entry name" value="Bacteriocin-like"/>
</dbReference>
<dbReference type="EMBL" id="AKJY01000082">
    <property type="protein sequence ID" value="EJL68947.1"/>
    <property type="molecule type" value="Genomic_DNA"/>
</dbReference>
<sequence length="32" mass="3633">MRNLKKISRIELKIVNGGLFLQPSGLEMCAWS</sequence>
<evidence type="ECO:0000313" key="2">
    <source>
        <dbReference type="Proteomes" id="UP000007509"/>
    </source>
</evidence>
<evidence type="ECO:0000313" key="1">
    <source>
        <dbReference type="EMBL" id="EJL68947.1"/>
    </source>
</evidence>
<accession>J2STN2</accession>